<proteinExistence type="predicted"/>
<accession>A0A378PH40</accession>
<evidence type="ECO:0000313" key="4">
    <source>
        <dbReference type="Proteomes" id="UP000054820"/>
    </source>
</evidence>
<dbReference type="AlphaFoldDB" id="A0A378PH40"/>
<reference evidence="2 4" key="1">
    <citation type="submission" date="2015-11" db="EMBL/GenBank/DDBJ databases">
        <title>Genomic analysis of 38 Legionella species identifies large and diverse effector repertoires.</title>
        <authorList>
            <person name="Burstein D."/>
            <person name="Amaro F."/>
            <person name="Zusman T."/>
            <person name="Lifshitz Z."/>
            <person name="Cohen O."/>
            <person name="Gilbert J.A."/>
            <person name="Pupko T."/>
            <person name="Shuman H.A."/>
            <person name="Segal G."/>
        </authorList>
    </citation>
    <scope>NUCLEOTIDE SEQUENCE [LARGE SCALE GENOMIC DNA]</scope>
    <source>
        <strain evidence="2 4">SC-18-C9</strain>
    </source>
</reference>
<gene>
    <name evidence="2" type="ORF">Lstg_3032</name>
    <name evidence="3" type="ORF">NCTC11991_03532</name>
</gene>
<evidence type="ECO:0000256" key="1">
    <source>
        <dbReference type="SAM" id="SignalP"/>
    </source>
</evidence>
<organism evidence="3 5">
    <name type="scientific">Legionella steigerwaltii</name>
    <dbReference type="NCBI Taxonomy" id="460"/>
    <lineage>
        <taxon>Bacteria</taxon>
        <taxon>Pseudomonadati</taxon>
        <taxon>Pseudomonadota</taxon>
        <taxon>Gammaproteobacteria</taxon>
        <taxon>Legionellales</taxon>
        <taxon>Legionellaceae</taxon>
        <taxon>Legionella</taxon>
    </lineage>
</organism>
<dbReference type="Proteomes" id="UP000054820">
    <property type="component" value="Unassembled WGS sequence"/>
</dbReference>
<feature type="chain" id="PRO_5016845963" evidence="1">
    <location>
        <begin position="39"/>
        <end position="116"/>
    </location>
</feature>
<evidence type="ECO:0000313" key="5">
    <source>
        <dbReference type="Proteomes" id="UP000255110"/>
    </source>
</evidence>
<name>A0A378PH40_9GAMM</name>
<sequence>MSPNSVRDVPGYTNMWTLKTLKRFVAVAALMGSTAVAAAFDTSVKNDSQLGSMILAASVHHPPHWTPHGGHGKWHWDGHRWHWIQYHYKWHHNWHQNWHHGGQGGHGWQGGHGSGH</sequence>
<keyword evidence="1" id="KW-0732">Signal</keyword>
<feature type="signal peptide" evidence="1">
    <location>
        <begin position="1"/>
        <end position="38"/>
    </location>
</feature>
<dbReference type="EMBL" id="UGOY01000003">
    <property type="protein sequence ID" value="STY86012.1"/>
    <property type="molecule type" value="Genomic_DNA"/>
</dbReference>
<dbReference type="EMBL" id="LNYZ01000038">
    <property type="protein sequence ID" value="KTD70547.1"/>
    <property type="molecule type" value="Genomic_DNA"/>
</dbReference>
<evidence type="ECO:0000313" key="3">
    <source>
        <dbReference type="EMBL" id="STY86012.1"/>
    </source>
</evidence>
<dbReference type="STRING" id="460.Lstg_3032"/>
<evidence type="ECO:0000313" key="2">
    <source>
        <dbReference type="EMBL" id="KTD70547.1"/>
    </source>
</evidence>
<reference evidence="3 5" key="2">
    <citation type="submission" date="2018-06" db="EMBL/GenBank/DDBJ databases">
        <authorList>
            <consortium name="Pathogen Informatics"/>
            <person name="Doyle S."/>
        </authorList>
    </citation>
    <scope>NUCLEOTIDE SEQUENCE [LARGE SCALE GENOMIC DNA]</scope>
    <source>
        <strain evidence="3 5">NCTC11991</strain>
    </source>
</reference>
<keyword evidence="4" id="KW-1185">Reference proteome</keyword>
<protein>
    <submittedName>
        <fullName evidence="3">VrrB</fullName>
    </submittedName>
</protein>
<dbReference type="Proteomes" id="UP000255110">
    <property type="component" value="Unassembled WGS sequence"/>
</dbReference>